<reference evidence="10 11" key="1">
    <citation type="submission" date="2018-10" db="EMBL/GenBank/DDBJ databases">
        <authorList>
            <person name="Chen W.-M."/>
        </authorList>
    </citation>
    <scope>NUCLEOTIDE SEQUENCE [LARGE SCALE GENOMIC DNA]</scope>
    <source>
        <strain evidence="10 11">THS-13</strain>
    </source>
</reference>
<feature type="region of interest" description="Disordered" evidence="8">
    <location>
        <begin position="459"/>
        <end position="478"/>
    </location>
</feature>
<keyword evidence="4 9" id="KW-0732">Signal</keyword>
<accession>A0A3N0V7K8</accession>
<organism evidence="10 11">
    <name type="scientific">Stagnimonas aquatica</name>
    <dbReference type="NCBI Taxonomy" id="2689987"/>
    <lineage>
        <taxon>Bacteria</taxon>
        <taxon>Pseudomonadati</taxon>
        <taxon>Pseudomonadota</taxon>
        <taxon>Gammaproteobacteria</taxon>
        <taxon>Nevskiales</taxon>
        <taxon>Nevskiaceae</taxon>
        <taxon>Stagnimonas</taxon>
    </lineage>
</organism>
<dbReference type="AlphaFoldDB" id="A0A3N0V7K8"/>
<evidence type="ECO:0000313" key="11">
    <source>
        <dbReference type="Proteomes" id="UP000282106"/>
    </source>
</evidence>
<feature type="compositionally biased region" description="Pro residues" evidence="8">
    <location>
        <begin position="469"/>
        <end position="478"/>
    </location>
</feature>
<evidence type="ECO:0000256" key="2">
    <source>
        <dbReference type="ARBA" id="ARBA00008520"/>
    </source>
</evidence>
<dbReference type="InterPro" id="IPR050490">
    <property type="entry name" value="Bact_solute-bd_prot1"/>
</dbReference>
<dbReference type="PANTHER" id="PTHR43649">
    <property type="entry name" value="ARABINOSE-BINDING PROTEIN-RELATED"/>
    <property type="match status" value="1"/>
</dbReference>
<dbReference type="PANTHER" id="PTHR43649:SF33">
    <property type="entry name" value="POLYGALACTURONAN_RHAMNOGALACTURONAN-BINDING PROTEIN YTCQ"/>
    <property type="match status" value="1"/>
</dbReference>
<evidence type="ECO:0000256" key="1">
    <source>
        <dbReference type="ARBA" id="ARBA00004418"/>
    </source>
</evidence>
<keyword evidence="6" id="KW-0564">Palmitate</keyword>
<feature type="signal peptide" evidence="9">
    <location>
        <begin position="1"/>
        <end position="27"/>
    </location>
</feature>
<evidence type="ECO:0000256" key="5">
    <source>
        <dbReference type="ARBA" id="ARBA00023136"/>
    </source>
</evidence>
<dbReference type="Proteomes" id="UP000282106">
    <property type="component" value="Unassembled WGS sequence"/>
</dbReference>
<dbReference type="EMBL" id="RJVO01000006">
    <property type="protein sequence ID" value="ROH88780.1"/>
    <property type="molecule type" value="Genomic_DNA"/>
</dbReference>
<evidence type="ECO:0000256" key="4">
    <source>
        <dbReference type="ARBA" id="ARBA00022729"/>
    </source>
</evidence>
<name>A0A3N0V7K8_9GAMM</name>
<sequence length="478" mass="52071">MIDRRTNVSASCLSRAALALLLPLSLAACGRGGSSGAETAAPAATGKATVVKLQVFGDTAELKSYRELIGAYEAAHPGEKVELLPVGKQADHMAKLSTAFAAGNPPDLFILNFRRFGQFAAKDVLLPLGPAMSASGQFKEEEFYAPAVEAFRYREQLMCLPQNVSSLVIYYNRALFKQYGVPEPQPGWTYFKDLIPAARLLTRDLDGDKRNDIHGVGLDPLLIRLAPFIWGMGGELVDDLQAPSTLTLDRGPALLGLNAVKLLISRYRVTPRLIEYQAENNDARFARGALGMLFQSRRYTATLRELEGQGKGLDWDVAPLPRLQQEVGVLHADAYCMARASRQPQAAQRFVAYALSEAGQSILAKSGRTVPSRKTVAHSPAFLDPTQKPAHAQVFLDAIPTLRRTPNVAVWHEIESKADVLLEEWFYEPPLPGESDLEGADTVLVARQIRDATRPLLAEDLAREQARKAPPPAAGGAP</sequence>
<evidence type="ECO:0000256" key="8">
    <source>
        <dbReference type="SAM" id="MobiDB-lite"/>
    </source>
</evidence>
<gene>
    <name evidence="10" type="ORF">ED208_13280</name>
</gene>
<dbReference type="Pfam" id="PF01547">
    <property type="entry name" value="SBP_bac_1"/>
    <property type="match status" value="1"/>
</dbReference>
<evidence type="ECO:0000256" key="9">
    <source>
        <dbReference type="SAM" id="SignalP"/>
    </source>
</evidence>
<keyword evidence="3" id="KW-1003">Cell membrane</keyword>
<evidence type="ECO:0000313" key="10">
    <source>
        <dbReference type="EMBL" id="ROH88780.1"/>
    </source>
</evidence>
<dbReference type="Gene3D" id="3.40.190.10">
    <property type="entry name" value="Periplasmic binding protein-like II"/>
    <property type="match status" value="1"/>
</dbReference>
<keyword evidence="5" id="KW-0472">Membrane</keyword>
<comment type="similarity">
    <text evidence="2">Belongs to the bacterial solute-binding protein 1 family.</text>
</comment>
<keyword evidence="7" id="KW-0449">Lipoprotein</keyword>
<keyword evidence="11" id="KW-1185">Reference proteome</keyword>
<dbReference type="InParanoid" id="A0A3N0V7K8"/>
<evidence type="ECO:0000256" key="3">
    <source>
        <dbReference type="ARBA" id="ARBA00022475"/>
    </source>
</evidence>
<evidence type="ECO:0000256" key="7">
    <source>
        <dbReference type="ARBA" id="ARBA00023288"/>
    </source>
</evidence>
<dbReference type="InterPro" id="IPR006059">
    <property type="entry name" value="SBP"/>
</dbReference>
<comment type="caution">
    <text evidence="10">The sequence shown here is derived from an EMBL/GenBank/DDBJ whole genome shotgun (WGS) entry which is preliminary data.</text>
</comment>
<protein>
    <submittedName>
        <fullName evidence="10">Sugar ABC transporter substrate-binding protein</fullName>
    </submittedName>
</protein>
<dbReference type="GO" id="GO:0042597">
    <property type="term" value="C:periplasmic space"/>
    <property type="evidence" value="ECO:0007669"/>
    <property type="project" value="UniProtKB-SubCell"/>
</dbReference>
<dbReference type="PROSITE" id="PS51257">
    <property type="entry name" value="PROKAR_LIPOPROTEIN"/>
    <property type="match status" value="1"/>
</dbReference>
<comment type="subcellular location">
    <subcellularLocation>
        <location evidence="1">Periplasm</location>
    </subcellularLocation>
</comment>
<dbReference type="CDD" id="cd13585">
    <property type="entry name" value="PBP2_TMBP_like"/>
    <property type="match status" value="1"/>
</dbReference>
<proteinExistence type="inferred from homology"/>
<feature type="chain" id="PRO_5018007109" evidence="9">
    <location>
        <begin position="28"/>
        <end position="478"/>
    </location>
</feature>
<dbReference type="SUPFAM" id="SSF53850">
    <property type="entry name" value="Periplasmic binding protein-like II"/>
    <property type="match status" value="1"/>
</dbReference>
<evidence type="ECO:0000256" key="6">
    <source>
        <dbReference type="ARBA" id="ARBA00023139"/>
    </source>
</evidence>